<dbReference type="InterPro" id="IPR013797">
    <property type="entry name" value="Maltooligo_trehalose_synth_4"/>
</dbReference>
<dbReference type="GO" id="GO:0047470">
    <property type="term" value="F:(1,4)-alpha-D-glucan 1-alpha-D-glucosylmutase activity"/>
    <property type="evidence" value="ECO:0007669"/>
    <property type="project" value="TreeGrafter"/>
</dbReference>
<evidence type="ECO:0000259" key="1">
    <source>
        <dbReference type="SMART" id="SM00642"/>
    </source>
</evidence>
<evidence type="ECO:0000313" key="2">
    <source>
        <dbReference type="EMBL" id="QDG54698.1"/>
    </source>
</evidence>
<dbReference type="InterPro" id="IPR012767">
    <property type="entry name" value="Trehalose_TreY"/>
</dbReference>
<feature type="domain" description="Glycosyl hydrolase family 13 catalytic" evidence="1">
    <location>
        <begin position="11"/>
        <end position="595"/>
    </location>
</feature>
<evidence type="ECO:0000313" key="3">
    <source>
        <dbReference type="Proteomes" id="UP000315995"/>
    </source>
</evidence>
<dbReference type="Proteomes" id="UP000315995">
    <property type="component" value="Chromosome"/>
</dbReference>
<dbReference type="Gene3D" id="3.20.20.80">
    <property type="entry name" value="Glycosidases"/>
    <property type="match status" value="1"/>
</dbReference>
<name>A0A4Y6Q268_PERCE</name>
<proteinExistence type="predicted"/>
<dbReference type="EMBL" id="CP041186">
    <property type="protein sequence ID" value="QDG54698.1"/>
    <property type="molecule type" value="Genomic_DNA"/>
</dbReference>
<dbReference type="RefSeq" id="WP_141201142.1">
    <property type="nucleotide sequence ID" value="NZ_CP041186.1"/>
</dbReference>
<protein>
    <submittedName>
        <fullName evidence="2">Malto-oligosyltrehalose synthase</fullName>
    </submittedName>
</protein>
<accession>A0A5B8YJT3</accession>
<dbReference type="OrthoDB" id="9761577at2"/>
<keyword evidence="3" id="KW-1185">Reference proteome</keyword>
<organism evidence="2 3">
    <name type="scientific">Persicimonas caeni</name>
    <dbReference type="NCBI Taxonomy" id="2292766"/>
    <lineage>
        <taxon>Bacteria</taxon>
        <taxon>Deltaproteobacteria</taxon>
        <taxon>Bradymonadales</taxon>
        <taxon>Bradymonadaceae</taxon>
        <taxon>Persicimonas</taxon>
    </lineage>
</organism>
<reference evidence="2 3" key="1">
    <citation type="submission" date="2019-06" db="EMBL/GenBank/DDBJ databases">
        <title>Persicimonas caeni gen. nov., sp. nov., a predatory bacterium isolated from solar saltern.</title>
        <authorList>
            <person name="Wang S."/>
        </authorList>
    </citation>
    <scope>NUCLEOTIDE SEQUENCE [LARGE SCALE GENOMIC DNA]</scope>
    <source>
        <strain evidence="2 3">YN101</strain>
    </source>
</reference>
<dbReference type="NCBIfam" id="TIGR02401">
    <property type="entry name" value="trehalose_TreY"/>
    <property type="match status" value="1"/>
</dbReference>
<dbReference type="GO" id="GO:0005992">
    <property type="term" value="P:trehalose biosynthetic process"/>
    <property type="evidence" value="ECO:0007669"/>
    <property type="project" value="TreeGrafter"/>
</dbReference>
<sequence>MRIPASTYRVQLGPDFGFRDAEALVPYLDALGVSDLYLSPILAPREGSTHGYDVADPSRLNPVLGTRGDFDSLSQTLREHQMGLLLDIVPNHMAASPQNPWWADVLARGQRSEYADFFDIEWAPPWPNGSEKLLIPVLGDHYAEVLERGELQLAQTEDGYVVQYFDNVFPLSPETSEELDANRIEALNSDPEALDAVLDEQHYSLRYWKSERYELNYRRFFNISDLAGLRVERPRVRHELHELIGHLWEERGVTGLRVDHIDGLREPKAYLDWLRRTFRGPGDSNPYVLVEKILAPHERLPDDWPVAGTTGYDYLNKLNGVFVDPDGHRKLAEVYARFTGRSEAFRTVVYEKKRFVLEWLFQAELELMRRDLVTLASKMRRGRDLTAREVGDALAEVSSCLSVYRTYTRGARVAERDREHIEQAVDTARSYRPQLDSAAYDFVERVLLLEVPERLLEEAFEFVQTWQQFTPPLMAKGLEDTSLYVYNHLISLNTVGGEPDEADVSLSEFHAFNEERSQKWPGAMNSTSTHDSKRGEDVRNRIDVLSEMPEAFERRLTQWAEWNEPKKISPEIAEPPSRNEEMLLYQTLLGSWPLDESELDSFPGRLREYLVKSAREAKEQTSWHDTDEGHEYALVRFAERILDDSGPNPFLEDFLEIQEELAFFGALNSLSQVVLKVASPGVPDIYQGSERWNLTLVDPDNRRPVDFDRLYDTLHEMQDVPAEHRSAYAVSLLRDWKDARIKQFVTWRALSLRRQRPSLFIHGDYRPLYGRQKARPYVCAFVRRHEGSHVIAVAPRRLSRRVDPFELPVGSVWENDCLRLPSDLPSRWTNALTGEVVEAVDRPECGLALEEVFATLPVALLEATE</sequence>
<dbReference type="Pfam" id="PF00128">
    <property type="entry name" value="Alpha-amylase"/>
    <property type="match status" value="1"/>
</dbReference>
<dbReference type="PANTHER" id="PTHR10357">
    <property type="entry name" value="ALPHA-AMYLASE FAMILY MEMBER"/>
    <property type="match status" value="1"/>
</dbReference>
<dbReference type="SUPFAM" id="SSF51445">
    <property type="entry name" value="(Trans)glycosidases"/>
    <property type="match status" value="1"/>
</dbReference>
<dbReference type="AlphaFoldDB" id="A0A4Y6Q268"/>
<accession>A0A4Y6Q268</accession>
<dbReference type="Gene3D" id="1.10.150.200">
    <property type="entry name" value="Maltooligosyl trehalose synthase, domain 3"/>
    <property type="match status" value="1"/>
</dbReference>
<dbReference type="Gene3D" id="1.10.10.470">
    <property type="entry name" value="Maltooligosyl trehalose synthase, domain 4"/>
    <property type="match status" value="1"/>
</dbReference>
<dbReference type="PANTHER" id="PTHR10357:SF216">
    <property type="entry name" value="MALTOOLIGOSYL TREHALOSE SYNTHASE-RELATED"/>
    <property type="match status" value="1"/>
</dbReference>
<dbReference type="Gene3D" id="3.30.1590.10">
    <property type="entry name" value="Maltooligosyl trehalose synthase, domain 2"/>
    <property type="match status" value="1"/>
</dbReference>
<dbReference type="SMART" id="SM00642">
    <property type="entry name" value="Aamy"/>
    <property type="match status" value="1"/>
</dbReference>
<dbReference type="GO" id="GO:0030980">
    <property type="term" value="P:alpha-glucan catabolic process"/>
    <property type="evidence" value="ECO:0007669"/>
    <property type="project" value="TreeGrafter"/>
</dbReference>
<dbReference type="CDD" id="cd11336">
    <property type="entry name" value="AmyAc_MTSase"/>
    <property type="match status" value="1"/>
</dbReference>
<gene>
    <name evidence="2" type="primary">treY</name>
    <name evidence="2" type="ORF">FIV42_29325</name>
</gene>
<dbReference type="InterPro" id="IPR006047">
    <property type="entry name" value="GH13_cat_dom"/>
</dbReference>
<dbReference type="InterPro" id="IPR017853">
    <property type="entry name" value="GH"/>
</dbReference>